<dbReference type="GO" id="GO:0009103">
    <property type="term" value="P:lipopolysaccharide biosynthetic process"/>
    <property type="evidence" value="ECO:0007669"/>
    <property type="project" value="TreeGrafter"/>
</dbReference>
<dbReference type="InterPro" id="IPR001296">
    <property type="entry name" value="Glyco_trans_1"/>
</dbReference>
<dbReference type="Pfam" id="PF00534">
    <property type="entry name" value="Glycos_transf_1"/>
    <property type="match status" value="1"/>
</dbReference>
<dbReference type="InterPro" id="IPR028098">
    <property type="entry name" value="Glyco_trans_4-like_N"/>
</dbReference>
<keyword evidence="5" id="KW-1185">Reference proteome</keyword>
<dbReference type="Proteomes" id="UP000676194">
    <property type="component" value="Chromosome"/>
</dbReference>
<reference evidence="4" key="1">
    <citation type="submission" date="2021-05" db="EMBL/GenBank/DDBJ databases">
        <title>Complete genome sequence of the cellulolytic planctomycete Telmatocola sphagniphila SP2T and characterization of the first cellulase from planctomycetes.</title>
        <authorList>
            <person name="Rakitin A.L."/>
            <person name="Beletsky A.V."/>
            <person name="Naumoff D.G."/>
            <person name="Kulichevskaya I.S."/>
            <person name="Mardanov A.V."/>
            <person name="Ravin N.V."/>
            <person name="Dedysh S.N."/>
        </authorList>
    </citation>
    <scope>NUCLEOTIDE SEQUENCE</scope>
    <source>
        <strain evidence="4">SP2T</strain>
    </source>
</reference>
<dbReference type="EMBL" id="CP074694">
    <property type="protein sequence ID" value="QVL33795.1"/>
    <property type="molecule type" value="Genomic_DNA"/>
</dbReference>
<evidence type="ECO:0000259" key="3">
    <source>
        <dbReference type="Pfam" id="PF13439"/>
    </source>
</evidence>
<feature type="domain" description="Glycosyltransferase subfamily 4-like N-terminal" evidence="3">
    <location>
        <begin position="21"/>
        <end position="183"/>
    </location>
</feature>
<dbReference type="PANTHER" id="PTHR46401">
    <property type="entry name" value="GLYCOSYLTRANSFERASE WBBK-RELATED"/>
    <property type="match status" value="1"/>
</dbReference>
<protein>
    <submittedName>
        <fullName evidence="4">Glycosyltransferase family 4 protein</fullName>
    </submittedName>
</protein>
<dbReference type="SUPFAM" id="SSF53756">
    <property type="entry name" value="UDP-Glycosyltransferase/glycogen phosphorylase"/>
    <property type="match status" value="1"/>
</dbReference>
<keyword evidence="1" id="KW-0808">Transferase</keyword>
<evidence type="ECO:0000259" key="2">
    <source>
        <dbReference type="Pfam" id="PF00534"/>
    </source>
</evidence>
<name>A0A8E6B7Z8_9BACT</name>
<dbReference type="Pfam" id="PF13439">
    <property type="entry name" value="Glyco_transf_4"/>
    <property type="match status" value="1"/>
</dbReference>
<evidence type="ECO:0000313" key="4">
    <source>
        <dbReference type="EMBL" id="QVL33795.1"/>
    </source>
</evidence>
<sequence length="382" mass="43551">MTKNLRVGFNAYLLSSPDLRGWVRYILNLLAALPAHGVRPVLYSTATLHADHLARLPLDSYEVRISPPMRYLTWENVWLPRQLKADSIDVFHCPMNYGMPMFTNCPRVLTLHDVIDIVYYIRRMSNFNRLKPSSLRTSFTNWVARVRADRIITISEHAKRDIIKHLRVPNKKLTVVYEAADPQFHRVIMPAEIERSRCNYKLAKPYFFYLGGWEERKNLPFFLHCFAAASLADEVLVLGGGKPAQQTRLFELSKTLGIADRVKFLGFVPEADLPSLYAGALAFVYPSKYEGFGLQVCEAMAAGCPVFVANSTSLPEIAGEGGELFSLNERTELADLLRKVATDSIFRKVLVERARLRSQNFSWDRTAKETASVYQNCKRHTD</sequence>
<dbReference type="Gene3D" id="3.40.50.2000">
    <property type="entry name" value="Glycogen Phosphorylase B"/>
    <property type="match status" value="2"/>
</dbReference>
<dbReference type="RefSeq" id="WP_213498777.1">
    <property type="nucleotide sequence ID" value="NZ_CP074694.1"/>
</dbReference>
<dbReference type="KEGG" id="tsph:KIH39_07765"/>
<feature type="domain" description="Glycosyl transferase family 1" evidence="2">
    <location>
        <begin position="202"/>
        <end position="356"/>
    </location>
</feature>
<gene>
    <name evidence="4" type="ORF">KIH39_07765</name>
</gene>
<dbReference type="PANTHER" id="PTHR46401:SF2">
    <property type="entry name" value="GLYCOSYLTRANSFERASE WBBK-RELATED"/>
    <property type="match status" value="1"/>
</dbReference>
<dbReference type="AlphaFoldDB" id="A0A8E6B7Z8"/>
<dbReference type="GO" id="GO:0016757">
    <property type="term" value="F:glycosyltransferase activity"/>
    <property type="evidence" value="ECO:0007669"/>
    <property type="project" value="InterPro"/>
</dbReference>
<proteinExistence type="predicted"/>
<evidence type="ECO:0000313" key="5">
    <source>
        <dbReference type="Proteomes" id="UP000676194"/>
    </source>
</evidence>
<organism evidence="4 5">
    <name type="scientific">Telmatocola sphagniphila</name>
    <dbReference type="NCBI Taxonomy" id="1123043"/>
    <lineage>
        <taxon>Bacteria</taxon>
        <taxon>Pseudomonadati</taxon>
        <taxon>Planctomycetota</taxon>
        <taxon>Planctomycetia</taxon>
        <taxon>Gemmatales</taxon>
        <taxon>Gemmataceae</taxon>
    </lineage>
</organism>
<accession>A0A8E6B7Z8</accession>
<dbReference type="CDD" id="cd03809">
    <property type="entry name" value="GT4_MtfB-like"/>
    <property type="match status" value="1"/>
</dbReference>
<evidence type="ECO:0000256" key="1">
    <source>
        <dbReference type="ARBA" id="ARBA00022679"/>
    </source>
</evidence>